<sequence length="512" mass="57515">MSDPAEVFQNNWAYLKAELTWLDRILSVAIARQRQEQKTVDRVAQSRADRATSHWWKGLVALDGTAGYDETRPRPTNRSGTATSYQQQMEARIQASLQQGVALGLPQLRDRLKLTAFEKNLVLFSLAPEINRRYAKLYNYLQSHESSSAARVSVEVSSTCGCPDLPTVDLVLRLLCRNDQEWQTGRAYLTANSSLIQQGLLQMVACGEETLLTRRLKLSDDLVNYLLAEQPQPQTLEVLVQPAQLPQLHPVPHTHLPLPRYLREEKATPDGTQLILPRSLLATLQHLGQRVELWSEVQAVWSDLQPSCSTPPPLPGTVAILVGAAGTGKTMAAAAIAQQLKTSLFWTDLALVPPAEFRRLLQEIHEHSPTVLLIKSAPLWLGRSAALATADLHQLIHQRQQQRGITLFSVPLLQSVRWHWRQEIDQILEFPLPTPGDRLKLWHQVFPSTIGLDSSIDWEFLAHKLPLNGGEICAIAQAATFYAAVDSLEIKVTMAHILRAWEQRQQKLKTRN</sequence>
<comment type="caution">
    <text evidence="3">The sequence shown here is derived from an EMBL/GenBank/DDBJ whole genome shotgun (WGS) entry which is preliminary data.</text>
</comment>
<gene>
    <name evidence="3" type="ORF">NC998_12865</name>
</gene>
<dbReference type="InterPro" id="IPR003959">
    <property type="entry name" value="ATPase_AAA_core"/>
</dbReference>
<dbReference type="Proteomes" id="UP001464891">
    <property type="component" value="Unassembled WGS sequence"/>
</dbReference>
<evidence type="ECO:0000313" key="3">
    <source>
        <dbReference type="EMBL" id="MEP0817985.1"/>
    </source>
</evidence>
<evidence type="ECO:0000259" key="1">
    <source>
        <dbReference type="Pfam" id="PF00004"/>
    </source>
</evidence>
<dbReference type="Pfam" id="PF22977">
    <property type="entry name" value="WHD"/>
    <property type="match status" value="1"/>
</dbReference>
<evidence type="ECO:0000259" key="2">
    <source>
        <dbReference type="Pfam" id="PF22977"/>
    </source>
</evidence>
<name>A0ABV0JA46_9CYAN</name>
<dbReference type="EMBL" id="JAMPKM010000007">
    <property type="protein sequence ID" value="MEP0817985.1"/>
    <property type="molecule type" value="Genomic_DNA"/>
</dbReference>
<dbReference type="SUPFAM" id="SSF52540">
    <property type="entry name" value="P-loop containing nucleoside triphosphate hydrolases"/>
    <property type="match status" value="1"/>
</dbReference>
<evidence type="ECO:0000313" key="4">
    <source>
        <dbReference type="Proteomes" id="UP001464891"/>
    </source>
</evidence>
<reference evidence="3 4" key="1">
    <citation type="submission" date="2022-04" db="EMBL/GenBank/DDBJ databases">
        <title>Positive selection, recombination, and allopatry shape intraspecific diversity of widespread and dominant cyanobacteria.</title>
        <authorList>
            <person name="Wei J."/>
            <person name="Shu W."/>
            <person name="Hu C."/>
        </authorList>
    </citation>
    <scope>NUCLEOTIDE SEQUENCE [LARGE SCALE GENOMIC DNA]</scope>
    <source>
        <strain evidence="3 4">GB2-A4</strain>
    </source>
</reference>
<protein>
    <submittedName>
        <fullName evidence="3">AAA family ATPase</fullName>
    </submittedName>
</protein>
<dbReference type="InterPro" id="IPR027417">
    <property type="entry name" value="P-loop_NTPase"/>
</dbReference>
<dbReference type="Pfam" id="PF00004">
    <property type="entry name" value="AAA"/>
    <property type="match status" value="1"/>
</dbReference>
<keyword evidence="4" id="KW-1185">Reference proteome</keyword>
<proteinExistence type="predicted"/>
<dbReference type="Gene3D" id="3.40.50.300">
    <property type="entry name" value="P-loop containing nucleotide triphosphate hydrolases"/>
    <property type="match status" value="1"/>
</dbReference>
<accession>A0ABV0JA46</accession>
<feature type="domain" description="Winged helix" evidence="2">
    <location>
        <begin position="4"/>
        <end position="230"/>
    </location>
</feature>
<dbReference type="InterPro" id="IPR054472">
    <property type="entry name" value="WHD"/>
</dbReference>
<organism evidence="3 4">
    <name type="scientific">Trichocoleus desertorum GB2-A4</name>
    <dbReference type="NCBI Taxonomy" id="2933944"/>
    <lineage>
        <taxon>Bacteria</taxon>
        <taxon>Bacillati</taxon>
        <taxon>Cyanobacteriota</taxon>
        <taxon>Cyanophyceae</taxon>
        <taxon>Leptolyngbyales</taxon>
        <taxon>Trichocoleusaceae</taxon>
        <taxon>Trichocoleus</taxon>
    </lineage>
</organism>
<feature type="domain" description="ATPase AAA-type core" evidence="1">
    <location>
        <begin position="320"/>
        <end position="375"/>
    </location>
</feature>
<dbReference type="RefSeq" id="WP_190432364.1">
    <property type="nucleotide sequence ID" value="NZ_JAMPKM010000007.1"/>
</dbReference>